<feature type="signal peptide" evidence="9">
    <location>
        <begin position="1"/>
        <end position="26"/>
    </location>
</feature>
<evidence type="ECO:0000259" key="11">
    <source>
        <dbReference type="Pfam" id="PF02225"/>
    </source>
</evidence>
<dbReference type="AlphaFoldDB" id="A0A7Y9S188"/>
<dbReference type="PANTHER" id="PTHR10795">
    <property type="entry name" value="PROPROTEIN CONVERTASE SUBTILISIN/KEXIN"/>
    <property type="match status" value="1"/>
</dbReference>
<feature type="domain" description="Subtilisin-like protease fibronectin type-III" evidence="12">
    <location>
        <begin position="619"/>
        <end position="712"/>
    </location>
</feature>
<evidence type="ECO:0000256" key="3">
    <source>
        <dbReference type="ARBA" id="ARBA00022729"/>
    </source>
</evidence>
<dbReference type="Gene3D" id="3.40.50.200">
    <property type="entry name" value="Peptidase S8/S53 domain"/>
    <property type="match status" value="1"/>
</dbReference>
<comment type="caution">
    <text evidence="13">The sequence shown here is derived from an EMBL/GenBank/DDBJ whole genome shotgun (WGS) entry which is preliminary data.</text>
</comment>
<feature type="compositionally biased region" description="Low complexity" evidence="8">
    <location>
        <begin position="119"/>
        <end position="136"/>
    </location>
</feature>
<dbReference type="InterPro" id="IPR022398">
    <property type="entry name" value="Peptidase_S8_His-AS"/>
</dbReference>
<feature type="chain" id="PRO_5039174374" description="Peptidase S8 and S53 subtilisin kexin sedolisin" evidence="9">
    <location>
        <begin position="27"/>
        <end position="714"/>
    </location>
</feature>
<protein>
    <recommendedName>
        <fullName evidence="15">Peptidase S8 and S53 subtilisin kexin sedolisin</fullName>
    </recommendedName>
</protein>
<dbReference type="Proteomes" id="UP000540656">
    <property type="component" value="Unassembled WGS sequence"/>
</dbReference>
<reference evidence="13 14" key="1">
    <citation type="submission" date="2020-07" db="EMBL/GenBank/DDBJ databases">
        <title>Sequencing the genomes of 1000 actinobacteria strains.</title>
        <authorList>
            <person name="Klenk H.-P."/>
        </authorList>
    </citation>
    <scope>NUCLEOTIDE SEQUENCE [LARGE SCALE GENOMIC DNA]</scope>
    <source>
        <strain evidence="13 14">DSM 23819</strain>
    </source>
</reference>
<feature type="active site" description="Charge relay system" evidence="6 7">
    <location>
        <position position="533"/>
    </location>
</feature>
<feature type="domain" description="Peptidase S8/S53" evidence="10">
    <location>
        <begin position="139"/>
        <end position="581"/>
    </location>
</feature>
<evidence type="ECO:0000256" key="6">
    <source>
        <dbReference type="PIRSR" id="PIRSR615500-1"/>
    </source>
</evidence>
<dbReference type="GO" id="GO:0006508">
    <property type="term" value="P:proteolysis"/>
    <property type="evidence" value="ECO:0007669"/>
    <property type="project" value="UniProtKB-KW"/>
</dbReference>
<evidence type="ECO:0000313" key="13">
    <source>
        <dbReference type="EMBL" id="NYG60055.1"/>
    </source>
</evidence>
<keyword evidence="4 7" id="KW-0378">Hydrolase</keyword>
<dbReference type="RefSeq" id="WP_179503037.1">
    <property type="nucleotide sequence ID" value="NZ_JACCAA010000001.1"/>
</dbReference>
<evidence type="ECO:0000259" key="12">
    <source>
        <dbReference type="Pfam" id="PF17766"/>
    </source>
</evidence>
<feature type="active site" description="Charge relay system" evidence="6 7">
    <location>
        <position position="219"/>
    </location>
</feature>
<proteinExistence type="inferred from homology"/>
<dbReference type="PROSITE" id="PS51892">
    <property type="entry name" value="SUBTILASE"/>
    <property type="match status" value="1"/>
</dbReference>
<comment type="similarity">
    <text evidence="1 7">Belongs to the peptidase S8 family.</text>
</comment>
<dbReference type="SUPFAM" id="SSF52743">
    <property type="entry name" value="Subtilisin-like"/>
    <property type="match status" value="1"/>
</dbReference>
<evidence type="ECO:0000256" key="8">
    <source>
        <dbReference type="SAM" id="MobiDB-lite"/>
    </source>
</evidence>
<dbReference type="InterPro" id="IPR015500">
    <property type="entry name" value="Peptidase_S8_subtilisin-rel"/>
</dbReference>
<keyword evidence="5 7" id="KW-0720">Serine protease</keyword>
<evidence type="ECO:0000256" key="1">
    <source>
        <dbReference type="ARBA" id="ARBA00011073"/>
    </source>
</evidence>
<dbReference type="PROSITE" id="PS00137">
    <property type="entry name" value="SUBTILASE_HIS"/>
    <property type="match status" value="1"/>
</dbReference>
<dbReference type="InterPro" id="IPR036852">
    <property type="entry name" value="Peptidase_S8/S53_dom_sf"/>
</dbReference>
<feature type="domain" description="PA" evidence="11">
    <location>
        <begin position="393"/>
        <end position="462"/>
    </location>
</feature>
<evidence type="ECO:0000256" key="7">
    <source>
        <dbReference type="PROSITE-ProRule" id="PRU01240"/>
    </source>
</evidence>
<dbReference type="InterPro" id="IPR000209">
    <property type="entry name" value="Peptidase_S8/S53_dom"/>
</dbReference>
<dbReference type="Gene3D" id="2.60.40.2310">
    <property type="match status" value="1"/>
</dbReference>
<gene>
    <name evidence="13" type="ORF">BJ980_002978</name>
</gene>
<dbReference type="InterPro" id="IPR045051">
    <property type="entry name" value="SBT"/>
</dbReference>
<feature type="active site" description="Charge relay system" evidence="6 7">
    <location>
        <position position="148"/>
    </location>
</feature>
<evidence type="ECO:0000259" key="10">
    <source>
        <dbReference type="Pfam" id="PF00082"/>
    </source>
</evidence>
<dbReference type="GO" id="GO:0004252">
    <property type="term" value="F:serine-type endopeptidase activity"/>
    <property type="evidence" value="ECO:0007669"/>
    <property type="project" value="UniProtKB-UniRule"/>
</dbReference>
<evidence type="ECO:0008006" key="15">
    <source>
        <dbReference type="Google" id="ProtNLM"/>
    </source>
</evidence>
<keyword evidence="2 7" id="KW-0645">Protease</keyword>
<accession>A0A7Y9S188</accession>
<keyword evidence="14" id="KW-1185">Reference proteome</keyword>
<dbReference type="PROSITE" id="PS00136">
    <property type="entry name" value="SUBTILASE_ASP"/>
    <property type="match status" value="1"/>
</dbReference>
<dbReference type="CDD" id="cd02120">
    <property type="entry name" value="PA_subtilisin_like"/>
    <property type="match status" value="1"/>
</dbReference>
<dbReference type="Gene3D" id="3.50.30.30">
    <property type="match status" value="1"/>
</dbReference>
<dbReference type="InterPro" id="IPR023827">
    <property type="entry name" value="Peptidase_S8_Asp-AS"/>
</dbReference>
<organism evidence="13 14">
    <name type="scientific">Nocardioides daedukensis</name>
    <dbReference type="NCBI Taxonomy" id="634462"/>
    <lineage>
        <taxon>Bacteria</taxon>
        <taxon>Bacillati</taxon>
        <taxon>Actinomycetota</taxon>
        <taxon>Actinomycetes</taxon>
        <taxon>Propionibacteriales</taxon>
        <taxon>Nocardioidaceae</taxon>
        <taxon>Nocardioides</taxon>
    </lineage>
</organism>
<feature type="region of interest" description="Disordered" evidence="8">
    <location>
        <begin position="157"/>
        <end position="178"/>
    </location>
</feature>
<dbReference type="Pfam" id="PF17766">
    <property type="entry name" value="fn3_6"/>
    <property type="match status" value="1"/>
</dbReference>
<dbReference type="InterPro" id="IPR041469">
    <property type="entry name" value="Subtilisin-like_FN3"/>
</dbReference>
<keyword evidence="3 9" id="KW-0732">Signal</keyword>
<evidence type="ECO:0000256" key="4">
    <source>
        <dbReference type="ARBA" id="ARBA00022801"/>
    </source>
</evidence>
<dbReference type="Pfam" id="PF02225">
    <property type="entry name" value="PA"/>
    <property type="match status" value="1"/>
</dbReference>
<evidence type="ECO:0000313" key="14">
    <source>
        <dbReference type="Proteomes" id="UP000540656"/>
    </source>
</evidence>
<dbReference type="InterPro" id="IPR003137">
    <property type="entry name" value="PA_domain"/>
</dbReference>
<dbReference type="EMBL" id="JACCAA010000001">
    <property type="protein sequence ID" value="NYG60055.1"/>
    <property type="molecule type" value="Genomic_DNA"/>
</dbReference>
<feature type="region of interest" description="Disordered" evidence="8">
    <location>
        <begin position="117"/>
        <end position="136"/>
    </location>
</feature>
<evidence type="ECO:0000256" key="2">
    <source>
        <dbReference type="ARBA" id="ARBA00022670"/>
    </source>
</evidence>
<sequence>MKRGLIGCALGAALILPALSTLPATADQAAPGENLYILTTQAPGTAGYDGPLSTADYRRSLVAEQDATLASLGIDQPVYRWTTALSGVAVELDTGDAIRASRIAGWSIEKDTVRSLAGASSDPTSAPTGSASTASASAGRGTVIGFVDTGISPDSPAFASTSSLGEQPSRFRGPCQAGEGWTARDCDDKVSGARWFVKGFGEDQLRSGASLSPRDDHGHGTQVASVAAGNADVTALAGNENLGTFSGTAPGARIAAYKACWTAPDPADDGCSTADVVSAVDRAVRDRVDVLNLSIAGEQGFDVVDRATLGAAEADIVVTAAAGNTDEPTGNEQPWMTTVGAASGRDLGGQLQLPDGSAITGVLTSPTLPRAAHVVRAADAPAPGHTRKQARLCAPGSLDAAKVDGRIVICERGTNAKVSKSYAVELADGVAMVLVNGADDTLGADFHSVPTLHVSAEEGKELLDALRDDKRMSLSMTRAPGTLPAGQVLDNSSSGLETGTALKPDLVADGFGVLAANSPLAGNRKWQLLNGTSAAAAQVSGLAARVRARHRDWSAAQVRSALATSAEPAADGAGVHRQGAGIADDDATRPGLVLDVDPAGFRAALDKSASPDLADYSRINVASVQVPEATWNSRVLTRTVTNVGTSNMYFSSSATGFRHHAVTVSPAALKIPPGASREIKIRIPARKTVKPDSGVVTWRGANGTSLRIPVAITR</sequence>
<dbReference type="Pfam" id="PF00082">
    <property type="entry name" value="Peptidase_S8"/>
    <property type="match status" value="1"/>
</dbReference>
<evidence type="ECO:0000256" key="5">
    <source>
        <dbReference type="ARBA" id="ARBA00022825"/>
    </source>
</evidence>
<dbReference type="PRINTS" id="PR00723">
    <property type="entry name" value="SUBTILISIN"/>
</dbReference>
<evidence type="ECO:0000256" key="9">
    <source>
        <dbReference type="SAM" id="SignalP"/>
    </source>
</evidence>
<name>A0A7Y9S188_9ACTN</name>